<sequence>MDSHSFYTRAFASYIRTGEGNLIQSFGYDNVRLQEAWFKLQPVFATQEPSLWHVFSYRWEDGVHISVYELQQPQGVFGVVVRDLSADRKSDEVFARLLLNHLSRYGDELTKPVCCNGKLLADRLVEVFEQDLLFQPPGSQWDAVGRVAMRETISFFTSRELPVVMCLPAFPCKSSNLNKVGGVGPDRGEELALRRLHEVLGRMQEIYVPGAYLCIISDGHVFSDCSESFTPSCVFFQSHNLNRAIDDSNCQRISFLSLPDLLEGGQTGNGLPLPALQHHIPTDLTGESELCRQMLLHMCGSNPDGLRNQILMQKKDVLALYRGFARFMLEDLEEHAVARGLSRSQRKRLAEKLAFEMVLRNQAYSNLTELFLPHFLRLSIHAHANRGPKFGICLFDRATTRLIRRVHKLADGLGSFVDEASPHQLHIPTPWHNCVLQFAGHQVVCVAKAKLVRDALASGQVRGDWVAADVAAGRGGYFALSWVEEDLVQLILSASFPRWQA</sequence>
<protein>
    <recommendedName>
        <fullName evidence="3">Pyoverdine/dityrosine biosynthesis protein</fullName>
    </recommendedName>
</protein>
<dbReference type="RefSeq" id="XP_040805752.1">
    <property type="nucleotide sequence ID" value="XM_040947265.1"/>
</dbReference>
<proteinExistence type="predicted"/>
<gene>
    <name evidence="1" type="ORF">BO72DRAFT_474451</name>
</gene>
<dbReference type="AlphaFoldDB" id="A0A8G1RXC6"/>
<evidence type="ECO:0000313" key="1">
    <source>
        <dbReference type="EMBL" id="RAK81742.1"/>
    </source>
</evidence>
<evidence type="ECO:0008006" key="3">
    <source>
        <dbReference type="Google" id="ProtNLM"/>
    </source>
</evidence>
<dbReference type="Proteomes" id="UP000249789">
    <property type="component" value="Unassembled WGS sequence"/>
</dbReference>
<keyword evidence="2" id="KW-1185">Reference proteome</keyword>
<reference evidence="1 2" key="1">
    <citation type="submission" date="2018-02" db="EMBL/GenBank/DDBJ databases">
        <title>The genomes of Aspergillus section Nigri reveals drivers in fungal speciation.</title>
        <authorList>
            <consortium name="DOE Joint Genome Institute"/>
            <person name="Vesth T.C."/>
            <person name="Nybo J."/>
            <person name="Theobald S."/>
            <person name="Brandl J."/>
            <person name="Frisvad J.C."/>
            <person name="Nielsen K.F."/>
            <person name="Lyhne E.K."/>
            <person name="Kogle M.E."/>
            <person name="Kuo A."/>
            <person name="Riley R."/>
            <person name="Clum A."/>
            <person name="Nolan M."/>
            <person name="Lipzen A."/>
            <person name="Salamov A."/>
            <person name="Henrissat B."/>
            <person name="Wiebenga A."/>
            <person name="De vries R.P."/>
            <person name="Grigoriev I.V."/>
            <person name="Mortensen U.H."/>
            <person name="Andersen M.R."/>
            <person name="Baker S.E."/>
        </authorList>
    </citation>
    <scope>NUCLEOTIDE SEQUENCE [LARGE SCALE GENOMIC DNA]</scope>
    <source>
        <strain evidence="1 2">CBS 313.89</strain>
    </source>
</reference>
<organism evidence="1 2">
    <name type="scientific">Aspergillus fijiensis CBS 313.89</name>
    <dbReference type="NCBI Taxonomy" id="1448319"/>
    <lineage>
        <taxon>Eukaryota</taxon>
        <taxon>Fungi</taxon>
        <taxon>Dikarya</taxon>
        <taxon>Ascomycota</taxon>
        <taxon>Pezizomycotina</taxon>
        <taxon>Eurotiomycetes</taxon>
        <taxon>Eurotiomycetidae</taxon>
        <taxon>Eurotiales</taxon>
        <taxon>Aspergillaceae</taxon>
        <taxon>Aspergillus</taxon>
    </lineage>
</organism>
<dbReference type="OrthoDB" id="429813at2759"/>
<dbReference type="PANTHER" id="PTHR37285">
    <property type="entry name" value="SPORE WALL MATURATION PROTEIN DIT1"/>
    <property type="match status" value="1"/>
</dbReference>
<dbReference type="PANTHER" id="PTHR37285:SF5">
    <property type="entry name" value="SPORE WALL MATURATION PROTEIN DIT1"/>
    <property type="match status" value="1"/>
</dbReference>
<dbReference type="Pfam" id="PF05141">
    <property type="entry name" value="DIT1_PvcA"/>
    <property type="match status" value="1"/>
</dbReference>
<evidence type="ECO:0000313" key="2">
    <source>
        <dbReference type="Proteomes" id="UP000249789"/>
    </source>
</evidence>
<dbReference type="InterPro" id="IPR007817">
    <property type="entry name" value="Isocyanide_synthase_DIT1"/>
</dbReference>
<dbReference type="GeneID" id="63864598"/>
<dbReference type="EMBL" id="KZ824624">
    <property type="protein sequence ID" value="RAK81742.1"/>
    <property type="molecule type" value="Genomic_DNA"/>
</dbReference>
<dbReference type="VEuPathDB" id="FungiDB:BO72DRAFT_474451"/>
<name>A0A8G1RXC6_9EURO</name>
<accession>A0A8G1RXC6</accession>